<dbReference type="InterPro" id="IPR031654">
    <property type="entry name" value="Capsid_N"/>
</dbReference>
<feature type="domain" description="Major capsid protein N-terminal" evidence="2">
    <location>
        <begin position="25"/>
        <end position="323"/>
    </location>
</feature>
<evidence type="ECO:0000313" key="3">
    <source>
        <dbReference type="EMBL" id="QHU22736.1"/>
    </source>
</evidence>
<name>A0A6C0KZZ5_9ZZZZ</name>
<feature type="domain" description="Major capsid protein C-terminal" evidence="1">
    <location>
        <begin position="326"/>
        <end position="624"/>
    </location>
</feature>
<dbReference type="GO" id="GO:0005198">
    <property type="term" value="F:structural molecule activity"/>
    <property type="evidence" value="ECO:0007669"/>
    <property type="project" value="InterPro"/>
</dbReference>
<accession>A0A6C0KZZ5</accession>
<proteinExistence type="predicted"/>
<evidence type="ECO:0000259" key="1">
    <source>
        <dbReference type="Pfam" id="PF04451"/>
    </source>
</evidence>
<reference evidence="3" key="1">
    <citation type="journal article" date="2020" name="Nature">
        <title>Giant virus diversity and host interactions through global metagenomics.</title>
        <authorList>
            <person name="Schulz F."/>
            <person name="Roux S."/>
            <person name="Paez-Espino D."/>
            <person name="Jungbluth S."/>
            <person name="Walsh D.A."/>
            <person name="Denef V.J."/>
            <person name="McMahon K.D."/>
            <person name="Konstantinidis K.T."/>
            <person name="Eloe-Fadrosh E.A."/>
            <person name="Kyrpides N.C."/>
            <person name="Woyke T."/>
        </authorList>
    </citation>
    <scope>NUCLEOTIDE SEQUENCE</scope>
    <source>
        <strain evidence="3">GVMAG-S-ERX555907-63</strain>
    </source>
</reference>
<evidence type="ECO:0000259" key="2">
    <source>
        <dbReference type="Pfam" id="PF16903"/>
    </source>
</evidence>
<dbReference type="SUPFAM" id="SSF49749">
    <property type="entry name" value="Group II dsDNA viruses VP"/>
    <property type="match status" value="2"/>
</dbReference>
<evidence type="ECO:0008006" key="4">
    <source>
        <dbReference type="Google" id="ProtNLM"/>
    </source>
</evidence>
<protein>
    <recommendedName>
        <fullName evidence="4">Major capsid protein N-terminal domain-containing protein</fullName>
    </recommendedName>
</protein>
<sequence>MGGGQIQLLRYGAQNIYLNGNPQITYFKSVYKRHTNFAMENIRIDFDGPQGLLYTSSAVDSTIRCKIPRNADLIDKVYFAFNIPNIYSGYKKIVVDTIEYNTAYEFQWIPNLGSQVIKECVLRIGGNKVSELYGQWIEIWHELFLDTGGKNAFDRMTGHAPEVFMPAHDGINNGFYPTSSLDPTQNTNPDSSNYSFSEFKKNPYLQPPSILGRQIYVPIPFWFTTNPGLALPLIALQYHDVQIEFKLRPISELYTIIDTNPNSDKFKSRIAPNVLIDDHHIGNFITNIPSKNFINGNTLSDGVKNMEGWNIDTHLLVNYIYLDEDERRQFASNNHEYLIEQVNRQTFLGISGSKSLNLKFNHPVKYMVWFAQRSDISSVFNRHNNYTNWKDEYIPPQSKIYIKNTGADNEDELYYKKYDSGNYITDDNGNFVSFDEVSLAMRNYSIDQTTGLPTWAIDQTNNSLRDEFKTFFEDFDHGNYSLKKFEYPLLPTKFNFDYFSETIIKNSRILFDGVERYSSRNATFFERLQLYQHKFKCDKPGISIYSFCLDPYSNQPSGACNMSRIGSIELEVETNELHPASNNIAINNILPHKGEKYNLLKTDYNVFVFAVNYNILRITGGMAGTAYSN</sequence>
<dbReference type="InterPro" id="IPR016112">
    <property type="entry name" value="VP_dsDNA_II"/>
</dbReference>
<organism evidence="3">
    <name type="scientific">viral metagenome</name>
    <dbReference type="NCBI Taxonomy" id="1070528"/>
    <lineage>
        <taxon>unclassified sequences</taxon>
        <taxon>metagenomes</taxon>
        <taxon>organismal metagenomes</taxon>
    </lineage>
</organism>
<dbReference type="InterPro" id="IPR038519">
    <property type="entry name" value="MCP_C_sf"/>
</dbReference>
<dbReference type="EMBL" id="MN741017">
    <property type="protein sequence ID" value="QHU22736.1"/>
    <property type="molecule type" value="Genomic_DNA"/>
</dbReference>
<dbReference type="Gene3D" id="2.70.9.20">
    <property type="entry name" value="Major capsid protein Vp54"/>
    <property type="match status" value="2"/>
</dbReference>
<dbReference type="AlphaFoldDB" id="A0A6C0KZZ5"/>
<dbReference type="Pfam" id="PF04451">
    <property type="entry name" value="Capsid_NCLDV"/>
    <property type="match status" value="1"/>
</dbReference>
<dbReference type="Gene3D" id="2.70.9.10">
    <property type="entry name" value="Adenovirus Type 2 Hexon, domain 4"/>
    <property type="match status" value="1"/>
</dbReference>
<dbReference type="Pfam" id="PF16903">
    <property type="entry name" value="Capsid_N"/>
    <property type="match status" value="1"/>
</dbReference>
<dbReference type="InterPro" id="IPR007542">
    <property type="entry name" value="MCP_C"/>
</dbReference>